<dbReference type="GO" id="GO:0060147">
    <property type="term" value="P:regulation of post-transcriptional gene silencing"/>
    <property type="evidence" value="ECO:0007669"/>
    <property type="project" value="InterPro"/>
</dbReference>
<gene>
    <name evidence="3" type="ORF">KFL_003950020</name>
</gene>
<dbReference type="Proteomes" id="UP000054558">
    <property type="component" value="Unassembled WGS sequence"/>
</dbReference>
<feature type="region of interest" description="Disordered" evidence="1">
    <location>
        <begin position="1902"/>
        <end position="1934"/>
    </location>
</feature>
<evidence type="ECO:0000256" key="1">
    <source>
        <dbReference type="SAM" id="MobiDB-lite"/>
    </source>
</evidence>
<protein>
    <submittedName>
        <fullName evidence="3">ARM repeat superfamily protein</fullName>
    </submittedName>
</protein>
<evidence type="ECO:0000313" key="3">
    <source>
        <dbReference type="EMBL" id="GAQ88025.1"/>
    </source>
</evidence>
<dbReference type="EMBL" id="DF237344">
    <property type="protein sequence ID" value="GAQ88025.1"/>
    <property type="molecule type" value="Genomic_DNA"/>
</dbReference>
<dbReference type="OrthoDB" id="6125419at2759"/>
<sequence>MAPSFFSPFLDRLSLPQPALQRAAVRSIFAHFKRAPSHEQPSSALGEETLTVCLTHRSPAVVDETAQQLVRLVSERPDLVGSAKGVDLLLAGLREVPAGGVGPIVGAIGAILRLSLAESWGNARPPTLEETAAQNEEDQLNFATGISFFDRQPKSSDGVVVARANASESFASPSAQASGEQHPFYRATLLRDECQEPVLRQVAILLTQAGTSGHEIEALLHLRSFITSVLLHGAGGEFFRRRLTSALVGIAASSGPGLAGPILELLIWHAGLMRIGTYGVQMGSGDNRTGLQESVAISAAFAEDLADLIQHLKEKAGQQAGANPFSNQRFLHGIKANAFRLLGALLNAAFEAQGADLSSLPFLNTIARLVVLLPPVVSIQLLPVWGWLLSRAQIEQEQLSILRLLSRALESSAGHKPSSPPDGKATETEPLVATSVLPILQLLALPSGLIRNHAVTALDKVEEIMASPKAERQVAAGGTTGESPVKGDPLTELWLISGEAKLVSCLKTLVASLWTGAHVPGFSGELKSFPSSAAAASPTPDSLDGTVSWLAALGAHLETLPPQKQGSKSLQEGERTPLGDLVRIAFYVGGALMMHPEAYVRAESAKVLGAAARVDPVQAVPLLPAVLWWLRREETVAQQAASPAVQGKPRASHSVQLSLLSILPSLGAHLATVGPVLKSLQPMLEPTAELPLRAVGLRLLSQLWANLDRSFPRLQAVLMAGVSLPKPSQTLPKPGSEREGIYVANRPSGQLRKGRDSADLEWNMARAASIRGVCGKDAARGVELVLGIQAAIQDPNPVVSALGLESLEVLCEDDAIDFYTAWRVVRRTFPTLPDDPRVAARWASLLAHGALDARAEPDLAAEVLSLLLEAAKAGGPSEKGDRWWRVRSAAVASLSAYAFEAVQEVSPRPLSDYVSLLLTETHSDVRAACEGLVVKALQFEHSTRRRNVPEARALPPTASPALELLQAVPNLVASGPRERVKRAAAVDLPAASSFPGAVLYCYRPLPPTPPEEGKANRVALTEYKEAVRNWAAGFAQVFQEASQSLPGSSPTDQTQLLTSLSTWSRFIPTWLQALALALSVENDVSKAEGVGLAAKEIWSTIQALITEGIPRAAENATLAAAGLCSALHGNASGNLAVSVTSFLAKRLGQVAGHDWAERATAVALGAATGSLPITAREQKGLAVEALLGVYLSDDVSSGALFAAGLALGLVAQSLSHRGADEPTLAADVTSQTGGESVLVKRILRSFSTALWSGVGNETAREIVRRLAATWQVEVVPRQQVDEWAATGAIAGLSQMCSRGRLPGVLSNPGSISGLLNLVDNLTGADRTQSGGSADPVLIAALLALPVLTPLAHRLELVSSSKAEQRLERLSVILQQPSEYTGAIFPAAALSGGSLLDSLLSDGCPLSTATVDKMLDSLDLSSGGSGSGGAYRVGSLLGLANALGAGFGGLGTRTAAAGSGRVLDDERRVAQARAVVQKMIKAVKEDPDPKVQRQAAWALAALYDSRFGGGVSSRGAAPGAENAPLRRALPGLPEEGAMRPLLTYLLTFAEGPGSDGGAVGQSASEPTQTAEHRISSERHSLSTGSDGVTSATAAAVLRCLAKAPRLPALNWGVLFRRLFRAEHQGGTPRESRAAENPDGTTRGLRRADNQRETPRDSQAAAVRRECLRVAIAHGREVPTLAVFLDNTCQLARLVTLETDLQILIAETPAALLRALPRSAGLRVLGDLQDLALGYGFAEEGSGLRAALWRGLGEALEGDGASVSEDGEGNEVRAAVLEAVRSVYRTLPVDVGSFRGARTLEKPGGNSRGAGENRRGSNPWGAAIESLAKTDRAWLLELLKLPSSSQQQYISGEALEVPAEELVSQFRAVIARILLANSSHLPLADLKPCRKWLLEQLDWGQKPSQPSLSGSHARSLASQENPGASNRGETSIPGSGGSLNALREGGYGVADLEGGVEELVAVVAATGGAQKWEWFTETLDWTLLTWRPLQGLTFLALLCNAWLPSTSPFLPSAPVETLANLPYTLPAVLADPDFESDLPAVIQRLVSILTKGDAHVRRILLPCLVGCREKLSIDTWQFVADLAVAQSVTRN</sequence>
<feature type="compositionally biased region" description="Basic and acidic residues" evidence="1">
    <location>
        <begin position="1623"/>
        <end position="1634"/>
    </location>
</feature>
<evidence type="ECO:0000313" key="4">
    <source>
        <dbReference type="Proteomes" id="UP000054558"/>
    </source>
</evidence>
<accession>A0A1Y1IAN5</accession>
<keyword evidence="4" id="KW-1185">Reference proteome</keyword>
<proteinExistence type="predicted"/>
<dbReference type="OMA" id="MATYDAQ"/>
<dbReference type="InterPro" id="IPR016024">
    <property type="entry name" value="ARM-type_fold"/>
</dbReference>
<dbReference type="PANTHER" id="PTHR16212">
    <property type="entry name" value="FOCADHESIN FAMILY MEMBER"/>
    <property type="match status" value="1"/>
</dbReference>
<reference evidence="3 4" key="1">
    <citation type="journal article" date="2014" name="Nat. Commun.">
        <title>Klebsormidium flaccidum genome reveals primary factors for plant terrestrial adaptation.</title>
        <authorList>
            <person name="Hori K."/>
            <person name="Maruyama F."/>
            <person name="Fujisawa T."/>
            <person name="Togashi T."/>
            <person name="Yamamoto N."/>
            <person name="Seo M."/>
            <person name="Sato S."/>
            <person name="Yamada T."/>
            <person name="Mori H."/>
            <person name="Tajima N."/>
            <person name="Moriyama T."/>
            <person name="Ikeuchi M."/>
            <person name="Watanabe M."/>
            <person name="Wada H."/>
            <person name="Kobayashi K."/>
            <person name="Saito M."/>
            <person name="Masuda T."/>
            <person name="Sasaki-Sekimoto Y."/>
            <person name="Mashiguchi K."/>
            <person name="Awai K."/>
            <person name="Shimojima M."/>
            <person name="Masuda S."/>
            <person name="Iwai M."/>
            <person name="Nobusawa T."/>
            <person name="Narise T."/>
            <person name="Kondo S."/>
            <person name="Saito H."/>
            <person name="Sato R."/>
            <person name="Murakawa M."/>
            <person name="Ihara Y."/>
            <person name="Oshima-Yamada Y."/>
            <person name="Ohtaka K."/>
            <person name="Satoh M."/>
            <person name="Sonobe K."/>
            <person name="Ishii M."/>
            <person name="Ohtani R."/>
            <person name="Kanamori-Sato M."/>
            <person name="Honoki R."/>
            <person name="Miyazaki D."/>
            <person name="Mochizuki H."/>
            <person name="Umetsu J."/>
            <person name="Higashi K."/>
            <person name="Shibata D."/>
            <person name="Kamiya Y."/>
            <person name="Sato N."/>
            <person name="Nakamura Y."/>
            <person name="Tabata S."/>
            <person name="Ida S."/>
            <person name="Kurokawa K."/>
            <person name="Ohta H."/>
        </authorList>
    </citation>
    <scope>NUCLEOTIDE SEQUENCE [LARGE SCALE GENOMIC DNA]</scope>
    <source>
        <strain evidence="3 4">NIES-2285</strain>
    </source>
</reference>
<feature type="region of interest" description="Disordered" evidence="1">
    <location>
        <begin position="1552"/>
        <end position="1586"/>
    </location>
</feature>
<evidence type="ECO:0000259" key="2">
    <source>
        <dbReference type="Pfam" id="PF12530"/>
    </source>
</evidence>
<feature type="region of interest" description="Disordered" evidence="1">
    <location>
        <begin position="1623"/>
        <end position="1658"/>
    </location>
</feature>
<feature type="compositionally biased region" description="Basic and acidic residues" evidence="1">
    <location>
        <begin position="1569"/>
        <end position="1579"/>
    </location>
</feature>
<feature type="region of interest" description="Disordered" evidence="1">
    <location>
        <begin position="1796"/>
        <end position="1817"/>
    </location>
</feature>
<name>A0A1Y1IAN5_KLENI</name>
<dbReference type="InterPro" id="IPR045163">
    <property type="entry name" value="Focadhesin/RST1"/>
</dbReference>
<feature type="domain" description="DUF3730" evidence="2">
    <location>
        <begin position="652"/>
        <end position="874"/>
    </location>
</feature>
<dbReference type="InterPro" id="IPR022542">
    <property type="entry name" value="FOCAD/RST1_DUF3730"/>
</dbReference>
<feature type="compositionally biased region" description="Polar residues" evidence="1">
    <location>
        <begin position="1902"/>
        <end position="1931"/>
    </location>
</feature>
<feature type="compositionally biased region" description="Basic and acidic residues" evidence="1">
    <location>
        <begin position="1644"/>
        <end position="1654"/>
    </location>
</feature>
<dbReference type="Pfam" id="PF12530">
    <property type="entry name" value="DUF3730"/>
    <property type="match status" value="1"/>
</dbReference>
<dbReference type="STRING" id="105231.A0A1Y1IAN5"/>
<dbReference type="PANTHER" id="PTHR16212:SF4">
    <property type="entry name" value="FOCADHESIN"/>
    <property type="match status" value="1"/>
</dbReference>
<dbReference type="SUPFAM" id="SSF48371">
    <property type="entry name" value="ARM repeat"/>
    <property type="match status" value="2"/>
</dbReference>
<organism evidence="3 4">
    <name type="scientific">Klebsormidium nitens</name>
    <name type="common">Green alga</name>
    <name type="synonym">Ulothrix nitens</name>
    <dbReference type="NCBI Taxonomy" id="105231"/>
    <lineage>
        <taxon>Eukaryota</taxon>
        <taxon>Viridiplantae</taxon>
        <taxon>Streptophyta</taxon>
        <taxon>Klebsormidiophyceae</taxon>
        <taxon>Klebsormidiales</taxon>
        <taxon>Klebsormidiaceae</taxon>
        <taxon>Klebsormidium</taxon>
    </lineage>
</organism>